<organism evidence="1 2">
    <name type="scientific">Aeromonas bivalvium</name>
    <dbReference type="NCBI Taxonomy" id="440079"/>
    <lineage>
        <taxon>Bacteria</taxon>
        <taxon>Pseudomonadati</taxon>
        <taxon>Pseudomonadota</taxon>
        <taxon>Gammaproteobacteria</taxon>
        <taxon>Aeromonadales</taxon>
        <taxon>Aeromonadaceae</taxon>
        <taxon>Aeromonas</taxon>
    </lineage>
</organism>
<dbReference type="GeneID" id="97222403"/>
<proteinExistence type="predicted"/>
<dbReference type="EMBL" id="JBGXBU010000015">
    <property type="protein sequence ID" value="MFM4895104.1"/>
    <property type="molecule type" value="Genomic_DNA"/>
</dbReference>
<evidence type="ECO:0000313" key="2">
    <source>
        <dbReference type="Proteomes" id="UP001630969"/>
    </source>
</evidence>
<comment type="caution">
    <text evidence="1">The sequence shown here is derived from an EMBL/GenBank/DDBJ whole genome shotgun (WGS) entry which is preliminary data.</text>
</comment>
<accession>A0ABW9GWG0</accession>
<keyword evidence="2" id="KW-1185">Reference proteome</keyword>
<protein>
    <submittedName>
        <fullName evidence="1">Uncharacterized protein</fullName>
    </submittedName>
</protein>
<sequence>MKLFPFAIVALLSLPVGASLRAGVLHGWRALGTGHSPSIKAVTV</sequence>
<gene>
    <name evidence="1" type="ORF">ACEUDJ_19860</name>
</gene>
<dbReference type="RefSeq" id="WP_408792000.1">
    <property type="nucleotide sequence ID" value="NZ_JBGXBU010000015.1"/>
</dbReference>
<evidence type="ECO:0000313" key="1">
    <source>
        <dbReference type="EMBL" id="MFM4895104.1"/>
    </source>
</evidence>
<reference evidence="1 2" key="1">
    <citation type="submission" date="2024-09" db="EMBL/GenBank/DDBJ databases">
        <title>Aeromonas strains Genome sequencing and assembly.</title>
        <authorList>
            <person name="Hu X."/>
            <person name="Tang B."/>
        </authorList>
    </citation>
    <scope>NUCLEOTIDE SEQUENCE [LARGE SCALE GENOMIC DNA]</scope>
    <source>
        <strain evidence="1 2">NB23SCDHY001</strain>
    </source>
</reference>
<name>A0ABW9GWG0_9GAMM</name>
<dbReference type="Proteomes" id="UP001630969">
    <property type="component" value="Unassembled WGS sequence"/>
</dbReference>